<keyword evidence="4" id="KW-1185">Reference proteome</keyword>
<organism evidence="3 4">
    <name type="scientific">Peltaster fructicola</name>
    <dbReference type="NCBI Taxonomy" id="286661"/>
    <lineage>
        <taxon>Eukaryota</taxon>
        <taxon>Fungi</taxon>
        <taxon>Dikarya</taxon>
        <taxon>Ascomycota</taxon>
        <taxon>Pezizomycotina</taxon>
        <taxon>Dothideomycetes</taxon>
        <taxon>Dothideomycetes incertae sedis</taxon>
        <taxon>Peltaster</taxon>
    </lineage>
</organism>
<reference evidence="3 4" key="1">
    <citation type="journal article" date="2016" name="Sci. Rep.">
        <title>Peltaster fructicola genome reveals evolution from an invasive phytopathogen to an ectophytic parasite.</title>
        <authorList>
            <person name="Xu C."/>
            <person name="Chen H."/>
            <person name="Gleason M.L."/>
            <person name="Xu J.R."/>
            <person name="Liu H."/>
            <person name="Zhang R."/>
            <person name="Sun G."/>
        </authorList>
    </citation>
    <scope>NUCLEOTIDE SEQUENCE [LARGE SCALE GENOMIC DNA]</scope>
    <source>
        <strain evidence="3 4">LNHT1506</strain>
    </source>
</reference>
<dbReference type="SUPFAM" id="SSF54506">
    <property type="entry name" value="Diaminopimelate epimerase-like"/>
    <property type="match status" value="2"/>
</dbReference>
<proteinExistence type="inferred from homology"/>
<dbReference type="EMBL" id="CP051141">
    <property type="protein sequence ID" value="QIW99770.1"/>
    <property type="molecule type" value="Genomic_DNA"/>
</dbReference>
<dbReference type="Proteomes" id="UP000503462">
    <property type="component" value="Chromosome 3"/>
</dbReference>
<dbReference type="Pfam" id="PF04303">
    <property type="entry name" value="PrpF"/>
    <property type="match status" value="1"/>
</dbReference>
<sequence>MRYVSKLVQTAPSRRHYSSASFPAAFVRGGTSNGLIIDRRVLPKDVAQWQPILASAMGSPDSYGRQLNGIGSGISSTSKICVIERSERKGIDVDFTFVQVGIKDGALDMAGNCGNMSAAVGPLAWDLGMMNDAVPSGDSVTARIFNTNTSKEMHASFSVDEQSGKYQPMGDYSIDGVPGTASKITISFLQPGGAKTGKAFPTGNLIDELALPSGQRIRATLSDVANPGVFVLAADLGIDGNTTPDAIGADAGLMRQLEEIRRAGTSMMGLDPNVQSVPKIVLLQSPSAAQLTNGVNIVCRALSMQQPHKAVPLTLALNLGVIALFEGTLAAEVARNTAGRTSVVIEHASGMVEIGSVIREGEIETAELHRTARVLMRGDVFYETQD</sequence>
<name>A0A6H0XYM9_9PEZI</name>
<dbReference type="Gene3D" id="3.10.310.10">
    <property type="entry name" value="Diaminopimelate Epimerase, Chain A, domain 1"/>
    <property type="match status" value="2"/>
</dbReference>
<dbReference type="PANTHER" id="PTHR43709">
    <property type="entry name" value="ACONITATE ISOMERASE-RELATED"/>
    <property type="match status" value="1"/>
</dbReference>
<evidence type="ECO:0000256" key="1">
    <source>
        <dbReference type="ARBA" id="ARBA00007673"/>
    </source>
</evidence>
<dbReference type="OrthoDB" id="10267539at2759"/>
<comment type="similarity">
    <text evidence="1">Belongs to the PrpF family.</text>
</comment>
<evidence type="ECO:0008006" key="5">
    <source>
        <dbReference type="Google" id="ProtNLM"/>
    </source>
</evidence>
<dbReference type="InterPro" id="IPR007400">
    <property type="entry name" value="PrpF-like"/>
</dbReference>
<dbReference type="AlphaFoldDB" id="A0A6H0XYM9"/>
<evidence type="ECO:0000313" key="4">
    <source>
        <dbReference type="Proteomes" id="UP000503462"/>
    </source>
</evidence>
<evidence type="ECO:0000256" key="2">
    <source>
        <dbReference type="ARBA" id="ARBA00023235"/>
    </source>
</evidence>
<dbReference type="GO" id="GO:0016853">
    <property type="term" value="F:isomerase activity"/>
    <property type="evidence" value="ECO:0007669"/>
    <property type="project" value="UniProtKB-KW"/>
</dbReference>
<dbReference type="PANTHER" id="PTHR43709:SF2">
    <property type="entry name" value="DUF453 DOMAIN PROTEIN (AFU_ORTHOLOGUE AFUA_6G00360)"/>
    <property type="match status" value="1"/>
</dbReference>
<protein>
    <recommendedName>
        <fullName evidence="5">PrpF protein</fullName>
    </recommendedName>
</protein>
<evidence type="ECO:0000313" key="3">
    <source>
        <dbReference type="EMBL" id="QIW99770.1"/>
    </source>
</evidence>
<gene>
    <name evidence="3" type="ORF">AMS68_005288</name>
</gene>
<accession>A0A6H0XYM9</accession>
<keyword evidence="2" id="KW-0413">Isomerase</keyword>